<geneLocation type="plasmid" evidence="4">
    <name>pedy32-46i</name>
</geneLocation>
<dbReference type="CDD" id="cd06257">
    <property type="entry name" value="DnaJ"/>
    <property type="match status" value="1"/>
</dbReference>
<evidence type="ECO:0000313" key="4">
    <source>
        <dbReference type="Proteomes" id="UP000264006"/>
    </source>
</evidence>
<name>A0A346Y775_9ACTN</name>
<keyword evidence="1" id="KW-0472">Membrane</keyword>
<dbReference type="InterPro" id="IPR050817">
    <property type="entry name" value="DjlA_DnaK_co-chaperone"/>
</dbReference>
<evidence type="ECO:0000256" key="1">
    <source>
        <dbReference type="SAM" id="Phobius"/>
    </source>
</evidence>
<dbReference type="InterPro" id="IPR001623">
    <property type="entry name" value="DnaJ_domain"/>
</dbReference>
<dbReference type="PROSITE" id="PS50076">
    <property type="entry name" value="DNAJ_2"/>
    <property type="match status" value="1"/>
</dbReference>
<protein>
    <submittedName>
        <fullName evidence="3">Chaperone protein DnaJ</fullName>
    </submittedName>
</protein>
<dbReference type="AlphaFoldDB" id="A0A346Y775"/>
<keyword evidence="1" id="KW-1133">Transmembrane helix</keyword>
<dbReference type="KEGG" id="euz:DVS28_b0582"/>
<dbReference type="SUPFAM" id="SSF46565">
    <property type="entry name" value="Chaperone J-domain"/>
    <property type="match status" value="1"/>
</dbReference>
<keyword evidence="4" id="KW-1185">Reference proteome</keyword>
<sequence length="159" mass="16933">MDVDVNGEKTAYDVLGLDRNASAEDIRSAYRRLAATHHPDAGGNEETFKAVTQAHTLLKDPRARAQYDAELDFTDALDEAELGDLLLHGDAPSWEQSDLGASDPFWFLSADHGPGDLRSWSAPSVEGSPAGQRFPMAAVAVAAALLIVVLLAVGYVITG</sequence>
<feature type="domain" description="J" evidence="2">
    <location>
        <begin position="10"/>
        <end position="71"/>
    </location>
</feature>
<dbReference type="Gene3D" id="1.10.287.110">
    <property type="entry name" value="DnaJ domain"/>
    <property type="match status" value="1"/>
</dbReference>
<dbReference type="OrthoDB" id="9779889at2"/>
<keyword evidence="1" id="KW-0812">Transmembrane</keyword>
<dbReference type="RefSeq" id="WP_114594885.1">
    <property type="nucleotide sequence ID" value="NZ_CP031166.1"/>
</dbReference>
<dbReference type="SMART" id="SM00271">
    <property type="entry name" value="DnaJ"/>
    <property type="match status" value="1"/>
</dbReference>
<organism evidence="3 4">
    <name type="scientific">Euzebya pacifica</name>
    <dbReference type="NCBI Taxonomy" id="1608957"/>
    <lineage>
        <taxon>Bacteria</taxon>
        <taxon>Bacillati</taxon>
        <taxon>Actinomycetota</taxon>
        <taxon>Nitriliruptoria</taxon>
        <taxon>Euzebyales</taxon>
    </lineage>
</organism>
<gene>
    <name evidence="3" type="ORF">DVS28_b0582</name>
</gene>
<dbReference type="Pfam" id="PF00226">
    <property type="entry name" value="DnaJ"/>
    <property type="match status" value="1"/>
</dbReference>
<dbReference type="Proteomes" id="UP000264006">
    <property type="component" value="Plasmid pEDY32-46I"/>
</dbReference>
<dbReference type="PRINTS" id="PR00625">
    <property type="entry name" value="JDOMAIN"/>
</dbReference>
<reference evidence="3 4" key="1">
    <citation type="submission" date="2018-09" db="EMBL/GenBank/DDBJ databases">
        <title>Complete genome sequence of Euzebya sp. DY32-46 isolated from seawater of Pacific Ocean.</title>
        <authorList>
            <person name="Xu L."/>
            <person name="Wu Y.-H."/>
            <person name="Xu X.-W."/>
        </authorList>
    </citation>
    <scope>NUCLEOTIDE SEQUENCE [LARGE SCALE GENOMIC DNA]</scope>
    <source>
        <strain evidence="3 4">DY32-46</strain>
        <plasmid evidence="4">pedy32-46i</plasmid>
    </source>
</reference>
<proteinExistence type="predicted"/>
<evidence type="ECO:0000259" key="2">
    <source>
        <dbReference type="PROSITE" id="PS50076"/>
    </source>
</evidence>
<accession>A0A346Y775</accession>
<feature type="transmembrane region" description="Helical" evidence="1">
    <location>
        <begin position="137"/>
        <end position="157"/>
    </location>
</feature>
<dbReference type="InterPro" id="IPR036869">
    <property type="entry name" value="J_dom_sf"/>
</dbReference>
<dbReference type="EMBL" id="CP031166">
    <property type="protein sequence ID" value="AXV10322.1"/>
    <property type="molecule type" value="Genomic_DNA"/>
</dbReference>
<keyword evidence="3" id="KW-0614">Plasmid</keyword>
<evidence type="ECO:0000313" key="3">
    <source>
        <dbReference type="EMBL" id="AXV10322.1"/>
    </source>
</evidence>
<dbReference type="PANTHER" id="PTHR24074">
    <property type="entry name" value="CO-CHAPERONE PROTEIN DJLA"/>
    <property type="match status" value="1"/>
</dbReference>